<gene>
    <name evidence="2" type="ORF">ERS008476_03040</name>
</gene>
<name>A0A0H5LYZ3_YERIN</name>
<evidence type="ECO:0000313" key="2">
    <source>
        <dbReference type="EMBL" id="CRY56022.1"/>
    </source>
</evidence>
<proteinExistence type="predicted"/>
<accession>A0A0H5LYZ3</accession>
<dbReference type="RefSeq" id="WP_053009963.1">
    <property type="nucleotide sequence ID" value="NZ_CWJI01000010.1"/>
</dbReference>
<feature type="signal peptide" evidence="1">
    <location>
        <begin position="1"/>
        <end position="22"/>
    </location>
</feature>
<dbReference type="InterPro" id="IPR013783">
    <property type="entry name" value="Ig-like_fold"/>
</dbReference>
<sequence>MKNIKLLSIAILLFNPITTAYAQLVAIPTRTTVEALDQHRTIQVYNSGDKPLYLDISLLRVDNPGANSEKKTPISHISQPEIIFNPSRITLGPKQKRDIKLLPLISPEQETLYRLYIEPIVETKVTGSSADKNKIHAPMTISIGYGVLIHHVPPLSAQTRHWQHQCLPDNSLILSSTGNIHSKFTELTSQDKTKIVNSLNVYAGTPVTLPVKQLSGRVNNEPFDLRCS</sequence>
<reference evidence="3" key="1">
    <citation type="submission" date="2015-03" db="EMBL/GenBank/DDBJ databases">
        <authorList>
            <consortium name="Pathogen Informatics"/>
        </authorList>
    </citation>
    <scope>NUCLEOTIDE SEQUENCE [LARGE SCALE GENOMIC DNA]</scope>
    <source>
        <strain evidence="3">R148</strain>
    </source>
</reference>
<dbReference type="SUPFAM" id="SSF49354">
    <property type="entry name" value="PapD-like"/>
    <property type="match status" value="1"/>
</dbReference>
<dbReference type="AlphaFoldDB" id="A0A0H5LYZ3"/>
<dbReference type="Gene3D" id="2.60.40.10">
    <property type="entry name" value="Immunoglobulins"/>
    <property type="match status" value="1"/>
</dbReference>
<dbReference type="Proteomes" id="UP000043316">
    <property type="component" value="Unassembled WGS sequence"/>
</dbReference>
<feature type="chain" id="PRO_5005221272" evidence="1">
    <location>
        <begin position="23"/>
        <end position="228"/>
    </location>
</feature>
<dbReference type="InterPro" id="IPR008962">
    <property type="entry name" value="PapD-like_sf"/>
</dbReference>
<dbReference type="EMBL" id="CWJI01000010">
    <property type="protein sequence ID" value="CRY56022.1"/>
    <property type="molecule type" value="Genomic_DNA"/>
</dbReference>
<evidence type="ECO:0000313" key="3">
    <source>
        <dbReference type="Proteomes" id="UP000043316"/>
    </source>
</evidence>
<keyword evidence="1" id="KW-0732">Signal</keyword>
<dbReference type="GO" id="GO:0071555">
    <property type="term" value="P:cell wall organization"/>
    <property type="evidence" value="ECO:0007669"/>
    <property type="project" value="InterPro"/>
</dbReference>
<protein>
    <submittedName>
        <fullName evidence="2">Alpha-related fimbriae chaperone 1</fullName>
    </submittedName>
</protein>
<evidence type="ECO:0000256" key="1">
    <source>
        <dbReference type="SAM" id="SignalP"/>
    </source>
</evidence>
<organism evidence="2 3">
    <name type="scientific">Yersinia intermedia</name>
    <dbReference type="NCBI Taxonomy" id="631"/>
    <lineage>
        <taxon>Bacteria</taxon>
        <taxon>Pseudomonadati</taxon>
        <taxon>Pseudomonadota</taxon>
        <taxon>Gammaproteobacteria</taxon>
        <taxon>Enterobacterales</taxon>
        <taxon>Yersiniaceae</taxon>
        <taxon>Yersinia</taxon>
    </lineage>
</organism>
<dbReference type="GO" id="GO:0030288">
    <property type="term" value="C:outer membrane-bounded periplasmic space"/>
    <property type="evidence" value="ECO:0007669"/>
    <property type="project" value="InterPro"/>
</dbReference>